<accession>A0A9P8Q807</accession>
<reference evidence="2" key="1">
    <citation type="journal article" date="2021" name="Open Biol.">
        <title>Shared evolutionary footprints suggest mitochondrial oxidative damage underlies multiple complex I losses in fungi.</title>
        <authorList>
            <person name="Schikora-Tamarit M.A."/>
            <person name="Marcet-Houben M."/>
            <person name="Nosek J."/>
            <person name="Gabaldon T."/>
        </authorList>
    </citation>
    <scope>NUCLEOTIDE SEQUENCE</scope>
    <source>
        <strain evidence="2">CBS2887</strain>
    </source>
</reference>
<dbReference type="AlphaFoldDB" id="A0A9P8Q807"/>
<comment type="caution">
    <text evidence="2">The sequence shown here is derived from an EMBL/GenBank/DDBJ whole genome shotgun (WGS) entry which is preliminary data.</text>
</comment>
<protein>
    <submittedName>
        <fullName evidence="2">Uncharacterized protein</fullName>
    </submittedName>
</protein>
<organism evidence="2 3">
    <name type="scientific">Wickerhamomyces pijperi</name>
    <name type="common">Yeast</name>
    <name type="synonym">Pichia pijperi</name>
    <dbReference type="NCBI Taxonomy" id="599730"/>
    <lineage>
        <taxon>Eukaryota</taxon>
        <taxon>Fungi</taxon>
        <taxon>Dikarya</taxon>
        <taxon>Ascomycota</taxon>
        <taxon>Saccharomycotina</taxon>
        <taxon>Saccharomycetes</taxon>
        <taxon>Phaffomycetales</taxon>
        <taxon>Wickerhamomycetaceae</taxon>
        <taxon>Wickerhamomyces</taxon>
    </lineage>
</organism>
<sequence>MLKLMASTNPSTSPLTDGKTLNSLPCNADSTKYKARQNSGKSNSPDLFKSDNSQMTDNCWAAKPERNKISLAFEAGMV</sequence>
<dbReference type="Proteomes" id="UP000774326">
    <property type="component" value="Unassembled WGS sequence"/>
</dbReference>
<keyword evidence="3" id="KW-1185">Reference proteome</keyword>
<gene>
    <name evidence="2" type="ORF">WICPIJ_003053</name>
</gene>
<feature type="region of interest" description="Disordered" evidence="1">
    <location>
        <begin position="1"/>
        <end position="52"/>
    </location>
</feature>
<evidence type="ECO:0000313" key="3">
    <source>
        <dbReference type="Proteomes" id="UP000774326"/>
    </source>
</evidence>
<dbReference type="EMBL" id="JAEUBG010001703">
    <property type="protein sequence ID" value="KAH3685973.1"/>
    <property type="molecule type" value="Genomic_DNA"/>
</dbReference>
<evidence type="ECO:0000313" key="2">
    <source>
        <dbReference type="EMBL" id="KAH3685973.1"/>
    </source>
</evidence>
<name>A0A9P8Q807_WICPI</name>
<reference evidence="2" key="2">
    <citation type="submission" date="2021-01" db="EMBL/GenBank/DDBJ databases">
        <authorList>
            <person name="Schikora-Tamarit M.A."/>
        </authorList>
    </citation>
    <scope>NUCLEOTIDE SEQUENCE</scope>
    <source>
        <strain evidence="2">CBS2887</strain>
    </source>
</reference>
<proteinExistence type="predicted"/>
<evidence type="ECO:0000256" key="1">
    <source>
        <dbReference type="SAM" id="MobiDB-lite"/>
    </source>
</evidence>